<dbReference type="PANTHER" id="PTHR38471">
    <property type="entry name" value="FOUR HELIX BUNDLE PROTEIN"/>
    <property type="match status" value="1"/>
</dbReference>
<dbReference type="InterPro" id="IPR036583">
    <property type="entry name" value="23S_rRNA_IVS_sf"/>
</dbReference>
<evidence type="ECO:0008006" key="3">
    <source>
        <dbReference type="Google" id="ProtNLM"/>
    </source>
</evidence>
<dbReference type="Proteomes" id="UP000094056">
    <property type="component" value="Unassembled WGS sequence"/>
</dbReference>
<reference evidence="1 2" key="1">
    <citation type="submission" date="2016-07" db="EMBL/GenBank/DDBJ databases">
        <title>Draft genome of Scalindua rubra, obtained from a brine-seawater interface in the Red Sea, sheds light on salt adaptation in anammox bacteria.</title>
        <authorList>
            <person name="Speth D.R."/>
            <person name="Lagkouvardos I."/>
            <person name="Wang Y."/>
            <person name="Qian P.-Y."/>
            <person name="Dutilh B.E."/>
            <person name="Jetten M.S."/>
        </authorList>
    </citation>
    <scope>NUCLEOTIDE SEQUENCE [LARGE SCALE GENOMIC DNA]</scope>
    <source>
        <strain evidence="1">BSI-1</strain>
    </source>
</reference>
<dbReference type="NCBIfam" id="TIGR02436">
    <property type="entry name" value="four helix bundle protein"/>
    <property type="match status" value="1"/>
</dbReference>
<comment type="caution">
    <text evidence="1">The sequence shown here is derived from an EMBL/GenBank/DDBJ whole genome shotgun (WGS) entry which is preliminary data.</text>
</comment>
<protein>
    <recommendedName>
        <fullName evidence="3">Four helix bundle protein</fullName>
    </recommendedName>
</protein>
<evidence type="ECO:0000313" key="1">
    <source>
        <dbReference type="EMBL" id="ODS30207.1"/>
    </source>
</evidence>
<gene>
    <name evidence="1" type="ORF">SCARUB_04688</name>
</gene>
<dbReference type="AlphaFoldDB" id="A0A1E3X3M4"/>
<dbReference type="InterPro" id="IPR012657">
    <property type="entry name" value="23S_rRNA-intervening_sequence"/>
</dbReference>
<dbReference type="SUPFAM" id="SSF158446">
    <property type="entry name" value="IVS-encoded protein-like"/>
    <property type="match status" value="1"/>
</dbReference>
<name>A0A1E3X3M4_9BACT</name>
<dbReference type="EMBL" id="MAYW01000264">
    <property type="protein sequence ID" value="ODS30207.1"/>
    <property type="molecule type" value="Genomic_DNA"/>
</dbReference>
<organism evidence="1 2">
    <name type="scientific">Candidatus Scalindua rubra</name>
    <dbReference type="NCBI Taxonomy" id="1872076"/>
    <lineage>
        <taxon>Bacteria</taxon>
        <taxon>Pseudomonadati</taxon>
        <taxon>Planctomycetota</taxon>
        <taxon>Candidatus Brocadiia</taxon>
        <taxon>Candidatus Brocadiales</taxon>
        <taxon>Candidatus Scalinduaceae</taxon>
        <taxon>Candidatus Scalindua</taxon>
    </lineage>
</organism>
<dbReference type="Pfam" id="PF05635">
    <property type="entry name" value="23S_rRNA_IVP"/>
    <property type="match status" value="1"/>
</dbReference>
<dbReference type="Gene3D" id="1.20.1440.60">
    <property type="entry name" value="23S rRNA-intervening sequence"/>
    <property type="match status" value="1"/>
</dbReference>
<accession>A0A1E3X3M4</accession>
<evidence type="ECO:0000313" key="2">
    <source>
        <dbReference type="Proteomes" id="UP000094056"/>
    </source>
</evidence>
<dbReference type="PANTHER" id="PTHR38471:SF2">
    <property type="entry name" value="FOUR HELIX BUNDLE PROTEIN"/>
    <property type="match status" value="1"/>
</dbReference>
<proteinExistence type="predicted"/>
<sequence>MKDFRELVVWQKAMDLFEDLVKDVETFPKTEAARIISNQVLRSVSSVSANIAEGYGRRKGKEYEHYLYISRGVLNQYYVVILHNMGVYKHIIK</sequence>